<evidence type="ECO:0000256" key="1">
    <source>
        <dbReference type="ARBA" id="ARBA00022723"/>
    </source>
</evidence>
<accession>A0A3M7PIR9</accession>
<gene>
    <name evidence="5" type="ORF">BpHYR1_025501</name>
</gene>
<dbReference type="EMBL" id="REGN01010494">
    <property type="protein sequence ID" value="RMZ98913.1"/>
    <property type="molecule type" value="Genomic_DNA"/>
</dbReference>
<protein>
    <recommendedName>
        <fullName evidence="4">RING-type domain-containing protein</fullName>
    </recommendedName>
</protein>
<dbReference type="SUPFAM" id="SSF57850">
    <property type="entry name" value="RING/U-box"/>
    <property type="match status" value="1"/>
</dbReference>
<sequence length="64" mass="7146">MRTACGHLFCADCIFRSAIEVPDCPTCDTPADYSDIKFFTKQAKCIQWRSILLMGGCLCYASKT</sequence>
<feature type="domain" description="RING-type" evidence="4">
    <location>
        <begin position="3"/>
        <end position="27"/>
    </location>
</feature>
<name>A0A3M7PIR9_BRAPC</name>
<keyword evidence="6" id="KW-1185">Reference proteome</keyword>
<dbReference type="InterPro" id="IPR013083">
    <property type="entry name" value="Znf_RING/FYVE/PHD"/>
</dbReference>
<reference evidence="5 6" key="1">
    <citation type="journal article" date="2018" name="Sci. Rep.">
        <title>Genomic signatures of local adaptation to the degree of environmental predictability in rotifers.</title>
        <authorList>
            <person name="Franch-Gras L."/>
            <person name="Hahn C."/>
            <person name="Garcia-Roger E.M."/>
            <person name="Carmona M.J."/>
            <person name="Serra M."/>
            <person name="Gomez A."/>
        </authorList>
    </citation>
    <scope>NUCLEOTIDE SEQUENCE [LARGE SCALE GENOMIC DNA]</scope>
    <source>
        <strain evidence="5">HYR1</strain>
    </source>
</reference>
<evidence type="ECO:0000256" key="3">
    <source>
        <dbReference type="ARBA" id="ARBA00022833"/>
    </source>
</evidence>
<dbReference type="Proteomes" id="UP000276133">
    <property type="component" value="Unassembled WGS sequence"/>
</dbReference>
<dbReference type="PROSITE" id="PS00518">
    <property type="entry name" value="ZF_RING_1"/>
    <property type="match status" value="1"/>
</dbReference>
<dbReference type="AlphaFoldDB" id="A0A3M7PIR9"/>
<dbReference type="Pfam" id="PF13923">
    <property type="entry name" value="zf-C3HC4_2"/>
    <property type="match status" value="1"/>
</dbReference>
<dbReference type="GO" id="GO:0008270">
    <property type="term" value="F:zinc ion binding"/>
    <property type="evidence" value="ECO:0007669"/>
    <property type="project" value="UniProtKB-KW"/>
</dbReference>
<dbReference type="InterPro" id="IPR017907">
    <property type="entry name" value="Znf_RING_CS"/>
</dbReference>
<evidence type="ECO:0000256" key="2">
    <source>
        <dbReference type="ARBA" id="ARBA00022771"/>
    </source>
</evidence>
<organism evidence="5 6">
    <name type="scientific">Brachionus plicatilis</name>
    <name type="common">Marine rotifer</name>
    <name type="synonym">Brachionus muelleri</name>
    <dbReference type="NCBI Taxonomy" id="10195"/>
    <lineage>
        <taxon>Eukaryota</taxon>
        <taxon>Metazoa</taxon>
        <taxon>Spiralia</taxon>
        <taxon>Gnathifera</taxon>
        <taxon>Rotifera</taxon>
        <taxon>Eurotatoria</taxon>
        <taxon>Monogononta</taxon>
        <taxon>Pseudotrocha</taxon>
        <taxon>Ploima</taxon>
        <taxon>Brachionidae</taxon>
        <taxon>Brachionus</taxon>
    </lineage>
</organism>
<evidence type="ECO:0000313" key="5">
    <source>
        <dbReference type="EMBL" id="RMZ98913.1"/>
    </source>
</evidence>
<proteinExistence type="predicted"/>
<keyword evidence="1" id="KW-0479">Metal-binding</keyword>
<dbReference type="OrthoDB" id="6105938at2759"/>
<dbReference type="InterPro" id="IPR001841">
    <property type="entry name" value="Znf_RING"/>
</dbReference>
<evidence type="ECO:0000313" key="6">
    <source>
        <dbReference type="Proteomes" id="UP000276133"/>
    </source>
</evidence>
<keyword evidence="2" id="KW-0863">Zinc-finger</keyword>
<keyword evidence="3" id="KW-0862">Zinc</keyword>
<comment type="caution">
    <text evidence="5">The sequence shown here is derived from an EMBL/GenBank/DDBJ whole genome shotgun (WGS) entry which is preliminary data.</text>
</comment>
<dbReference type="Gene3D" id="3.30.40.10">
    <property type="entry name" value="Zinc/RING finger domain, C3HC4 (zinc finger)"/>
    <property type="match status" value="1"/>
</dbReference>
<evidence type="ECO:0000259" key="4">
    <source>
        <dbReference type="Pfam" id="PF13923"/>
    </source>
</evidence>